<protein>
    <recommendedName>
        <fullName evidence="2">PF03932 family protein CutC</fullName>
    </recommendedName>
</protein>
<evidence type="ECO:0000313" key="4">
    <source>
        <dbReference type="Proteomes" id="UP000203464"/>
    </source>
</evidence>
<dbReference type="GO" id="GO:0005507">
    <property type="term" value="F:copper ion binding"/>
    <property type="evidence" value="ECO:0007669"/>
    <property type="project" value="TreeGrafter"/>
</dbReference>
<keyword evidence="2" id="KW-0963">Cytoplasm</keyword>
<dbReference type="SUPFAM" id="SSF110395">
    <property type="entry name" value="CutC-like"/>
    <property type="match status" value="1"/>
</dbReference>
<comment type="caution">
    <text evidence="2">Once thought to be involved in copper homeostasis, experiments in E.coli have shown this is not the case.</text>
</comment>
<dbReference type="Proteomes" id="UP000203464">
    <property type="component" value="Unassembled WGS sequence"/>
</dbReference>
<dbReference type="InterPro" id="IPR036822">
    <property type="entry name" value="CutC-like_dom_sf"/>
</dbReference>
<organism evidence="3 4">
    <name type="scientific">Octadecabacter ascidiaceicola</name>
    <dbReference type="NCBI Taxonomy" id="1655543"/>
    <lineage>
        <taxon>Bacteria</taxon>
        <taxon>Pseudomonadati</taxon>
        <taxon>Pseudomonadota</taxon>
        <taxon>Alphaproteobacteria</taxon>
        <taxon>Rhodobacterales</taxon>
        <taxon>Roseobacteraceae</taxon>
        <taxon>Octadecabacter</taxon>
    </lineage>
</organism>
<dbReference type="PANTHER" id="PTHR12598">
    <property type="entry name" value="COPPER HOMEOSTASIS PROTEIN CUTC"/>
    <property type="match status" value="1"/>
</dbReference>
<dbReference type="Gene3D" id="3.20.20.380">
    <property type="entry name" value="Copper homeostasis (CutC) domain"/>
    <property type="match status" value="1"/>
</dbReference>
<dbReference type="PANTHER" id="PTHR12598:SF0">
    <property type="entry name" value="COPPER HOMEOSTASIS PROTEIN CUTC HOMOLOG"/>
    <property type="match status" value="1"/>
</dbReference>
<dbReference type="GO" id="GO:0005737">
    <property type="term" value="C:cytoplasm"/>
    <property type="evidence" value="ECO:0007669"/>
    <property type="project" value="UniProtKB-SubCell"/>
</dbReference>
<comment type="subcellular location">
    <subcellularLocation>
        <location evidence="2">Cytoplasm</location>
    </subcellularLocation>
</comment>
<evidence type="ECO:0000313" key="3">
    <source>
        <dbReference type="EMBL" id="SMX44751.1"/>
    </source>
</evidence>
<dbReference type="EMBL" id="FXYD01000006">
    <property type="protein sequence ID" value="SMX44751.1"/>
    <property type="molecule type" value="Genomic_DNA"/>
</dbReference>
<sequence length="256" mass="27119">MLLRWPWQTMPQNSPYTFEICAESPAAIAASAAFADRIELCGALDVGGVTPDIGMMEFAASLGVETHVLIRTRSGDFTMSSDDITVAIHSIRTARELGLKGIVIGAERNGALDRKAMDAMIRAADGLDVTLHRVVDVVDDPEAAVDIAVDLGATRILTSGGTRSAEQGIEGLNRLHAKAAGRIEIMAGSGVNSANLPLLMENTPITAFHASCSQQTPLGTRYAEVGLGQTKREFDPLEAEKIASILRAKLPEPAGQ</sequence>
<dbReference type="HAMAP" id="MF_00795">
    <property type="entry name" value="CutC"/>
    <property type="match status" value="1"/>
</dbReference>
<dbReference type="Pfam" id="PF03932">
    <property type="entry name" value="CutC"/>
    <property type="match status" value="1"/>
</dbReference>
<dbReference type="OrthoDB" id="9815677at2"/>
<name>A0A238KQ48_9RHOB</name>
<evidence type="ECO:0000256" key="1">
    <source>
        <dbReference type="ARBA" id="ARBA00007768"/>
    </source>
</evidence>
<dbReference type="AlphaFoldDB" id="A0A238KQ48"/>
<reference evidence="4" key="1">
    <citation type="submission" date="2017-05" db="EMBL/GenBank/DDBJ databases">
        <authorList>
            <person name="Rodrigo-Torres L."/>
            <person name="Arahal R. D."/>
            <person name="Lucena T."/>
        </authorList>
    </citation>
    <scope>NUCLEOTIDE SEQUENCE [LARGE SCALE GENOMIC DNA]</scope>
    <source>
        <strain evidence="4">CECT 8868</strain>
    </source>
</reference>
<evidence type="ECO:0000256" key="2">
    <source>
        <dbReference type="HAMAP-Rule" id="MF_00795"/>
    </source>
</evidence>
<comment type="similarity">
    <text evidence="1 2">Belongs to the CutC family.</text>
</comment>
<proteinExistence type="inferred from homology"/>
<accession>A0A238KQ48</accession>
<dbReference type="InterPro" id="IPR005627">
    <property type="entry name" value="CutC-like"/>
</dbReference>
<gene>
    <name evidence="2 3" type="primary">cutC</name>
    <name evidence="3" type="ORF">OCA8868_03214</name>
</gene>
<keyword evidence="4" id="KW-1185">Reference proteome</keyword>